<dbReference type="PANTHER" id="PTHR33564:SF11">
    <property type="entry name" value="OS06G0604600 PROTEIN"/>
    <property type="match status" value="1"/>
</dbReference>
<keyword evidence="1" id="KW-0812">Transmembrane</keyword>
<gene>
    <name evidence="2" type="ORF">CDL12_11203</name>
</gene>
<sequence length="126" mass="14433">MLTSQGLVFATAMAVSACSIILFDLFKEKCEKCIPQNQDPKQALKSCLSSGRKKIKKRVQFADDVKDTKGNGELYRREHQRWGENEIEKNSKCGNETLGFKKMPANRAVLYSGMLKDRVQRMEYSY</sequence>
<comment type="caution">
    <text evidence="2">The sequence shown here is derived from an EMBL/GenBank/DDBJ whole genome shotgun (WGS) entry which is preliminary data.</text>
</comment>
<dbReference type="STRING" id="429701.A0A2G9HF27"/>
<dbReference type="PANTHER" id="PTHR33564">
    <property type="entry name" value="TRANSMEMBRANE PROTEIN"/>
    <property type="match status" value="1"/>
</dbReference>
<organism evidence="2 3">
    <name type="scientific">Handroanthus impetiginosus</name>
    <dbReference type="NCBI Taxonomy" id="429701"/>
    <lineage>
        <taxon>Eukaryota</taxon>
        <taxon>Viridiplantae</taxon>
        <taxon>Streptophyta</taxon>
        <taxon>Embryophyta</taxon>
        <taxon>Tracheophyta</taxon>
        <taxon>Spermatophyta</taxon>
        <taxon>Magnoliopsida</taxon>
        <taxon>eudicotyledons</taxon>
        <taxon>Gunneridae</taxon>
        <taxon>Pentapetalae</taxon>
        <taxon>asterids</taxon>
        <taxon>lamiids</taxon>
        <taxon>Lamiales</taxon>
        <taxon>Bignoniaceae</taxon>
        <taxon>Crescentiina</taxon>
        <taxon>Tabebuia alliance</taxon>
        <taxon>Handroanthus</taxon>
    </lineage>
</organism>
<evidence type="ECO:0000313" key="2">
    <source>
        <dbReference type="EMBL" id="PIN16147.1"/>
    </source>
</evidence>
<reference evidence="3" key="1">
    <citation type="journal article" date="2018" name="Gigascience">
        <title>Genome assembly of the Pink Ipe (Handroanthus impetiginosus, Bignoniaceae), a highly valued, ecologically keystone Neotropical timber forest tree.</title>
        <authorList>
            <person name="Silva-Junior O.B."/>
            <person name="Grattapaglia D."/>
            <person name="Novaes E."/>
            <person name="Collevatti R.G."/>
        </authorList>
    </citation>
    <scope>NUCLEOTIDE SEQUENCE [LARGE SCALE GENOMIC DNA]</scope>
    <source>
        <strain evidence="3">cv. UFG-1</strain>
    </source>
</reference>
<feature type="transmembrane region" description="Helical" evidence="1">
    <location>
        <begin position="6"/>
        <end position="26"/>
    </location>
</feature>
<evidence type="ECO:0000256" key="1">
    <source>
        <dbReference type="SAM" id="Phobius"/>
    </source>
</evidence>
<protein>
    <submittedName>
        <fullName evidence="2">Uncharacterized protein</fullName>
    </submittedName>
</protein>
<proteinExistence type="predicted"/>
<keyword evidence="1" id="KW-0472">Membrane</keyword>
<name>A0A2G9HF27_9LAMI</name>
<evidence type="ECO:0000313" key="3">
    <source>
        <dbReference type="Proteomes" id="UP000231279"/>
    </source>
</evidence>
<dbReference type="Proteomes" id="UP000231279">
    <property type="component" value="Unassembled WGS sequence"/>
</dbReference>
<keyword evidence="1" id="KW-1133">Transmembrane helix</keyword>
<keyword evidence="3" id="KW-1185">Reference proteome</keyword>
<accession>A0A2G9HF27</accession>
<dbReference type="AlphaFoldDB" id="A0A2G9HF27"/>
<dbReference type="OrthoDB" id="695890at2759"/>
<dbReference type="EMBL" id="NKXS01001938">
    <property type="protein sequence ID" value="PIN16147.1"/>
    <property type="molecule type" value="Genomic_DNA"/>
</dbReference>